<proteinExistence type="predicted"/>
<keyword evidence="2" id="KW-1185">Reference proteome</keyword>
<comment type="caution">
    <text evidence="1">The sequence shown here is derived from an EMBL/GenBank/DDBJ whole genome shotgun (WGS) entry which is preliminary data.</text>
</comment>
<reference evidence="1 2" key="1">
    <citation type="journal article" date="2022" name="DNA Res.">
        <title>Chromosomal-level genome assembly of the orchid tree Bauhinia variegata (Leguminosae; Cercidoideae) supports the allotetraploid origin hypothesis of Bauhinia.</title>
        <authorList>
            <person name="Zhong Y."/>
            <person name="Chen Y."/>
            <person name="Zheng D."/>
            <person name="Pang J."/>
            <person name="Liu Y."/>
            <person name="Luo S."/>
            <person name="Meng S."/>
            <person name="Qian L."/>
            <person name="Wei D."/>
            <person name="Dai S."/>
            <person name="Zhou R."/>
        </authorList>
    </citation>
    <scope>NUCLEOTIDE SEQUENCE [LARGE SCALE GENOMIC DNA]</scope>
    <source>
        <strain evidence="1">BV-YZ2020</strain>
    </source>
</reference>
<sequence length="70" mass="8003">MVKNSKEETRQEFRLKDEIEYVVDLFIQKPHRQTILQNAAEGATKAFCLVSIGGSESCFYRHAVALVPNF</sequence>
<dbReference type="EMBL" id="CM039437">
    <property type="protein sequence ID" value="KAI4308643.1"/>
    <property type="molecule type" value="Genomic_DNA"/>
</dbReference>
<protein>
    <submittedName>
        <fullName evidence="1">Uncharacterized protein</fullName>
    </submittedName>
</protein>
<evidence type="ECO:0000313" key="2">
    <source>
        <dbReference type="Proteomes" id="UP000828941"/>
    </source>
</evidence>
<organism evidence="1 2">
    <name type="scientific">Bauhinia variegata</name>
    <name type="common">Purple orchid tree</name>
    <name type="synonym">Phanera variegata</name>
    <dbReference type="NCBI Taxonomy" id="167791"/>
    <lineage>
        <taxon>Eukaryota</taxon>
        <taxon>Viridiplantae</taxon>
        <taxon>Streptophyta</taxon>
        <taxon>Embryophyta</taxon>
        <taxon>Tracheophyta</taxon>
        <taxon>Spermatophyta</taxon>
        <taxon>Magnoliopsida</taxon>
        <taxon>eudicotyledons</taxon>
        <taxon>Gunneridae</taxon>
        <taxon>Pentapetalae</taxon>
        <taxon>rosids</taxon>
        <taxon>fabids</taxon>
        <taxon>Fabales</taxon>
        <taxon>Fabaceae</taxon>
        <taxon>Cercidoideae</taxon>
        <taxon>Cercideae</taxon>
        <taxon>Bauhiniinae</taxon>
        <taxon>Bauhinia</taxon>
    </lineage>
</organism>
<evidence type="ECO:0000313" key="1">
    <source>
        <dbReference type="EMBL" id="KAI4308643.1"/>
    </source>
</evidence>
<name>A0ACB9LG96_BAUVA</name>
<accession>A0ACB9LG96</accession>
<dbReference type="Proteomes" id="UP000828941">
    <property type="component" value="Chromosome 12"/>
</dbReference>
<gene>
    <name evidence="1" type="ORF">L6164_031699</name>
</gene>